<proteinExistence type="inferred from homology"/>
<evidence type="ECO:0000259" key="5">
    <source>
        <dbReference type="PROSITE" id="PS51388"/>
    </source>
</evidence>
<keyword evidence="8" id="KW-1185">Reference proteome</keyword>
<dbReference type="GO" id="GO:0016020">
    <property type="term" value="C:membrane"/>
    <property type="evidence" value="ECO:0007669"/>
    <property type="project" value="TreeGrafter"/>
</dbReference>
<dbReference type="InterPro" id="IPR003130">
    <property type="entry name" value="GED"/>
</dbReference>
<dbReference type="Pfam" id="PF02212">
    <property type="entry name" value="GED"/>
    <property type="match status" value="1"/>
</dbReference>
<evidence type="ECO:0000256" key="1">
    <source>
        <dbReference type="ARBA" id="ARBA00022741"/>
    </source>
</evidence>
<evidence type="ECO:0008006" key="9">
    <source>
        <dbReference type="Google" id="ProtNLM"/>
    </source>
</evidence>
<evidence type="ECO:0000259" key="6">
    <source>
        <dbReference type="PROSITE" id="PS51718"/>
    </source>
</evidence>
<feature type="domain" description="GED" evidence="5">
    <location>
        <begin position="665"/>
        <end position="757"/>
    </location>
</feature>
<dbReference type="GO" id="GO:0008017">
    <property type="term" value="F:microtubule binding"/>
    <property type="evidence" value="ECO:0007669"/>
    <property type="project" value="TreeGrafter"/>
</dbReference>
<keyword evidence="2 4" id="KW-0342">GTP-binding</keyword>
<dbReference type="PROSITE" id="PS00410">
    <property type="entry name" value="G_DYNAMIN_1"/>
    <property type="match status" value="1"/>
</dbReference>
<keyword evidence="3" id="KW-0505">Motor protein</keyword>
<dbReference type="PRINTS" id="PR00195">
    <property type="entry name" value="DYNAMIN"/>
</dbReference>
<dbReference type="GO" id="GO:0005525">
    <property type="term" value="F:GTP binding"/>
    <property type="evidence" value="ECO:0007669"/>
    <property type="project" value="UniProtKB-KW"/>
</dbReference>
<dbReference type="CDD" id="cd08771">
    <property type="entry name" value="DLP_1"/>
    <property type="match status" value="1"/>
</dbReference>
<dbReference type="PANTHER" id="PTHR11566">
    <property type="entry name" value="DYNAMIN"/>
    <property type="match status" value="1"/>
</dbReference>
<dbReference type="InterPro" id="IPR027417">
    <property type="entry name" value="P-loop_NTPase"/>
</dbReference>
<gene>
    <name evidence="7" type="ORF">RHGRI_001271</name>
</gene>
<dbReference type="SMART" id="SM00302">
    <property type="entry name" value="GED"/>
    <property type="match status" value="1"/>
</dbReference>
<evidence type="ECO:0000256" key="4">
    <source>
        <dbReference type="RuleBase" id="RU003932"/>
    </source>
</evidence>
<dbReference type="InterPro" id="IPR045063">
    <property type="entry name" value="Dynamin_N"/>
</dbReference>
<dbReference type="InterPro" id="IPR000375">
    <property type="entry name" value="Dynamin_stalk"/>
</dbReference>
<dbReference type="InterPro" id="IPR022812">
    <property type="entry name" value="Dynamin"/>
</dbReference>
<name>A0AAV6LN61_9ERIC</name>
<keyword evidence="1 4" id="KW-0547">Nucleotide-binding</keyword>
<dbReference type="Proteomes" id="UP000823749">
    <property type="component" value="Chromosome 1"/>
</dbReference>
<dbReference type="GO" id="GO:0003924">
    <property type="term" value="F:GTPase activity"/>
    <property type="evidence" value="ECO:0007669"/>
    <property type="project" value="InterPro"/>
</dbReference>
<feature type="domain" description="Dynamin-type G" evidence="6">
    <location>
        <begin position="36"/>
        <end position="463"/>
    </location>
</feature>
<dbReference type="InterPro" id="IPR020850">
    <property type="entry name" value="GED_dom"/>
</dbReference>
<evidence type="ECO:0000256" key="3">
    <source>
        <dbReference type="ARBA" id="ARBA00023175"/>
    </source>
</evidence>
<dbReference type="PANTHER" id="PTHR11566:SF151">
    <property type="entry name" value="PHRAGMOPLASTIN DRP1E"/>
    <property type="match status" value="1"/>
</dbReference>
<dbReference type="SMART" id="SM00053">
    <property type="entry name" value="DYNc"/>
    <property type="match status" value="1"/>
</dbReference>
<dbReference type="AlphaFoldDB" id="A0AAV6LN61"/>
<dbReference type="Gene3D" id="3.40.50.300">
    <property type="entry name" value="P-loop containing nucleotide triphosphate hydrolases"/>
    <property type="match status" value="2"/>
</dbReference>
<accession>A0AAV6LN61</accession>
<dbReference type="GO" id="GO:0005737">
    <property type="term" value="C:cytoplasm"/>
    <property type="evidence" value="ECO:0007669"/>
    <property type="project" value="UniProtKB-ARBA"/>
</dbReference>
<protein>
    <recommendedName>
        <fullName evidence="9">Dynamin-related protein 1E</fullName>
    </recommendedName>
</protein>
<dbReference type="InterPro" id="IPR001401">
    <property type="entry name" value="Dynamin_GTPase"/>
</dbReference>
<reference evidence="7" key="1">
    <citation type="submission" date="2020-08" db="EMBL/GenBank/DDBJ databases">
        <title>Plant Genome Project.</title>
        <authorList>
            <person name="Zhang R.-G."/>
        </authorList>
    </citation>
    <scope>NUCLEOTIDE SEQUENCE</scope>
    <source>
        <strain evidence="7">WSP0</strain>
        <tissue evidence="7">Leaf</tissue>
    </source>
</reference>
<dbReference type="PROSITE" id="PS51718">
    <property type="entry name" value="G_DYNAMIN_2"/>
    <property type="match status" value="1"/>
</dbReference>
<sequence length="757" mass="84583">MATMESLIGLVNRIQRACTALGDHGGSGDTAFSSLWDALPSVAVVGGQSSGKSSVLESIVGRDFLPRGSGIVTRRPLVLQLYKIDEGQPEYAEFSHLPQRSSFIPITECKIKLQAVQKKIDTLKQIQYDADHSGHCWCKVGKEVVDGGEDQKCFGLLGEWFEEGGDGSDISRGLGGGFVVVVSPWPRVGEQKWLEMMETDGDATCTRWLLWRRKCVYVKEKEGEGMLKREFWLKIFVFCALLLNMTQVRSMHSVAICVLVVTFAMVRAEIQDETDRVTGKTKQISPIPIHLSIHSPNVVNLTLIDLPGLTKVAVEGQPESIVQEIENMVLSYIEKPNCIILAISPANQDIATSDAIKISREVDPTGDRTFGVLTKLDLMDKGTNALDVLEGRSYRLLHPWVGIVNRSQADINKNVDMVLARRKEREYFATSPDYGHLSSKMGSEYLAKLLSKHLESVIRSRIPSITSLINKSIDELESEMEHLGRPIAVDEGALLYTLLELCRAFDKIFKEHLDGGRPGGDRIYGIFDHQLPAALMKLPFDRHLSLQNVRRIISEADGYQPHLIAPEQGYRRLIEGALNYFRGPAEASVDAELKRFPSLQAEIAAAAGEALERFREDSRKTVTRLVDMESSYLTVDFFRQLLQEVEKGGNPAAASTVDRYTEGHFRRIGSNVSSYVGMVSETLKTIIPKAVVYCQVRQAKQSLLNHFYAQIGKKEGKQLALLLDEDPALMERRQQCAKRLELYKAARDEIDSVSWVR</sequence>
<dbReference type="InterPro" id="IPR030381">
    <property type="entry name" value="G_DYNAMIN_dom"/>
</dbReference>
<dbReference type="EMBL" id="JACTNZ010000001">
    <property type="protein sequence ID" value="KAG5565317.1"/>
    <property type="molecule type" value="Genomic_DNA"/>
</dbReference>
<comment type="similarity">
    <text evidence="4">Belongs to the TRAFAC class dynamin-like GTPase superfamily. Dynamin/Fzo/YdjA family.</text>
</comment>
<evidence type="ECO:0000313" key="7">
    <source>
        <dbReference type="EMBL" id="KAG5565317.1"/>
    </source>
</evidence>
<organism evidence="7 8">
    <name type="scientific">Rhododendron griersonianum</name>
    <dbReference type="NCBI Taxonomy" id="479676"/>
    <lineage>
        <taxon>Eukaryota</taxon>
        <taxon>Viridiplantae</taxon>
        <taxon>Streptophyta</taxon>
        <taxon>Embryophyta</taxon>
        <taxon>Tracheophyta</taxon>
        <taxon>Spermatophyta</taxon>
        <taxon>Magnoliopsida</taxon>
        <taxon>eudicotyledons</taxon>
        <taxon>Gunneridae</taxon>
        <taxon>Pentapetalae</taxon>
        <taxon>asterids</taxon>
        <taxon>Ericales</taxon>
        <taxon>Ericaceae</taxon>
        <taxon>Ericoideae</taxon>
        <taxon>Rhodoreae</taxon>
        <taxon>Rhododendron</taxon>
    </lineage>
</organism>
<dbReference type="Pfam" id="PF00350">
    <property type="entry name" value="Dynamin_N"/>
    <property type="match status" value="2"/>
</dbReference>
<dbReference type="Gene3D" id="1.20.120.1240">
    <property type="entry name" value="Dynamin, middle domain"/>
    <property type="match status" value="1"/>
</dbReference>
<dbReference type="PROSITE" id="PS51388">
    <property type="entry name" value="GED"/>
    <property type="match status" value="1"/>
</dbReference>
<dbReference type="GO" id="GO:0005874">
    <property type="term" value="C:microtubule"/>
    <property type="evidence" value="ECO:0007669"/>
    <property type="project" value="TreeGrafter"/>
</dbReference>
<evidence type="ECO:0000256" key="2">
    <source>
        <dbReference type="ARBA" id="ARBA00023134"/>
    </source>
</evidence>
<comment type="caution">
    <text evidence="7">The sequence shown here is derived from an EMBL/GenBank/DDBJ whole genome shotgun (WGS) entry which is preliminary data.</text>
</comment>
<dbReference type="InterPro" id="IPR019762">
    <property type="entry name" value="Dynamin_GTPase_CS"/>
</dbReference>
<dbReference type="Pfam" id="PF01031">
    <property type="entry name" value="Dynamin_M"/>
    <property type="match status" value="1"/>
</dbReference>
<dbReference type="SUPFAM" id="SSF52540">
    <property type="entry name" value="P-loop containing nucleoside triphosphate hydrolases"/>
    <property type="match status" value="1"/>
</dbReference>
<evidence type="ECO:0000313" key="8">
    <source>
        <dbReference type="Proteomes" id="UP000823749"/>
    </source>
</evidence>